<protein>
    <submittedName>
        <fullName evidence="1">Uncharacterized protein</fullName>
    </submittedName>
</protein>
<name>A0ACB0M7D2_TRIPR</name>
<evidence type="ECO:0000313" key="2">
    <source>
        <dbReference type="Proteomes" id="UP001177021"/>
    </source>
</evidence>
<dbReference type="EMBL" id="CASHSV030000823">
    <property type="protein sequence ID" value="CAJ2677170.1"/>
    <property type="molecule type" value="Genomic_DNA"/>
</dbReference>
<dbReference type="Proteomes" id="UP001177021">
    <property type="component" value="Unassembled WGS sequence"/>
</dbReference>
<sequence length="337" mass="38028">MEEVGEAEPNNMMEKVGEAEPNMREEVGEAEPNTMEEAGETEPNNMMEEVGGEAEPNMMEEAVDAEPNTMAEEGEGEAEKSMSNHAEKKTFEKESIPLEQESMAGGITNKNQRKCNSRVGCSSPFRSLKLTEMVEMVGMEDDEEEEVQSHPEDPVKRYKVKEELVPILIKIIGKYGDIAKNCVMESVEYRSLLLEMICRIISEFEKKDLSKIKEGVLKKRIDFVDGIKKMNVEVEWLLARLIDVLEARELLMQSGVLKEKTDQNKKLIQESESALEKFQARKKELEEELKAVCDGEAACKENLARAKNDSVTITRIVGFAKSKVQRFLHCSVVDGLI</sequence>
<reference evidence="1" key="1">
    <citation type="submission" date="2023-10" db="EMBL/GenBank/DDBJ databases">
        <authorList>
            <person name="Rodriguez Cubillos JULIANA M."/>
            <person name="De Vega J."/>
        </authorList>
    </citation>
    <scope>NUCLEOTIDE SEQUENCE</scope>
</reference>
<proteinExistence type="predicted"/>
<accession>A0ACB0M7D2</accession>
<gene>
    <name evidence="1" type="ORF">MILVUS5_LOCUS39734</name>
</gene>
<keyword evidence="2" id="KW-1185">Reference proteome</keyword>
<comment type="caution">
    <text evidence="1">The sequence shown here is derived from an EMBL/GenBank/DDBJ whole genome shotgun (WGS) entry which is preliminary data.</text>
</comment>
<organism evidence="1 2">
    <name type="scientific">Trifolium pratense</name>
    <name type="common">Red clover</name>
    <dbReference type="NCBI Taxonomy" id="57577"/>
    <lineage>
        <taxon>Eukaryota</taxon>
        <taxon>Viridiplantae</taxon>
        <taxon>Streptophyta</taxon>
        <taxon>Embryophyta</taxon>
        <taxon>Tracheophyta</taxon>
        <taxon>Spermatophyta</taxon>
        <taxon>Magnoliopsida</taxon>
        <taxon>eudicotyledons</taxon>
        <taxon>Gunneridae</taxon>
        <taxon>Pentapetalae</taxon>
        <taxon>rosids</taxon>
        <taxon>fabids</taxon>
        <taxon>Fabales</taxon>
        <taxon>Fabaceae</taxon>
        <taxon>Papilionoideae</taxon>
        <taxon>50 kb inversion clade</taxon>
        <taxon>NPAAA clade</taxon>
        <taxon>Hologalegina</taxon>
        <taxon>IRL clade</taxon>
        <taxon>Trifolieae</taxon>
        <taxon>Trifolium</taxon>
    </lineage>
</organism>
<evidence type="ECO:0000313" key="1">
    <source>
        <dbReference type="EMBL" id="CAJ2677170.1"/>
    </source>
</evidence>